<name>A0A1J3J395_NOCCA</name>
<feature type="signal peptide" evidence="2">
    <location>
        <begin position="1"/>
        <end position="34"/>
    </location>
</feature>
<organism evidence="3">
    <name type="scientific">Noccaea caerulescens</name>
    <name type="common">Alpine penny-cress</name>
    <name type="synonym">Thlaspi caerulescens</name>
    <dbReference type="NCBI Taxonomy" id="107243"/>
    <lineage>
        <taxon>Eukaryota</taxon>
        <taxon>Viridiplantae</taxon>
        <taxon>Streptophyta</taxon>
        <taxon>Embryophyta</taxon>
        <taxon>Tracheophyta</taxon>
        <taxon>Spermatophyta</taxon>
        <taxon>Magnoliopsida</taxon>
        <taxon>eudicotyledons</taxon>
        <taxon>Gunneridae</taxon>
        <taxon>Pentapetalae</taxon>
        <taxon>rosids</taxon>
        <taxon>malvids</taxon>
        <taxon>Brassicales</taxon>
        <taxon>Brassicaceae</taxon>
        <taxon>Coluteocarpeae</taxon>
        <taxon>Noccaea</taxon>
    </lineage>
</organism>
<feature type="chain" id="PRO_5009623821" evidence="2">
    <location>
        <begin position="35"/>
        <end position="369"/>
    </location>
</feature>
<feature type="region of interest" description="Disordered" evidence="1">
    <location>
        <begin position="67"/>
        <end position="88"/>
    </location>
</feature>
<reference evidence="3" key="1">
    <citation type="submission" date="2016-07" db="EMBL/GenBank/DDBJ databases">
        <title>De novo transcriptome assembly of four accessions of the metal hyperaccumulator plant Noccaea caerulescens.</title>
        <authorList>
            <person name="Blande D."/>
            <person name="Halimaa P."/>
            <person name="Tervahauta A.I."/>
            <person name="Aarts M.G."/>
            <person name="Karenlampi S.O."/>
        </authorList>
    </citation>
    <scope>NUCLEOTIDE SEQUENCE</scope>
</reference>
<evidence type="ECO:0000256" key="2">
    <source>
        <dbReference type="SAM" id="SignalP"/>
    </source>
</evidence>
<dbReference type="AlphaFoldDB" id="A0A1J3J395"/>
<gene>
    <name evidence="3" type="ORF">MP_TR22319_c8_g1_i1_g.64834</name>
</gene>
<evidence type="ECO:0000256" key="1">
    <source>
        <dbReference type="SAM" id="MobiDB-lite"/>
    </source>
</evidence>
<dbReference type="EMBL" id="GEVM01018931">
    <property type="protein sequence ID" value="JAU87007.1"/>
    <property type="molecule type" value="Transcribed_RNA"/>
</dbReference>
<accession>A0A1J3J395</accession>
<sequence length="369" mass="40641">MTLALLLPPVLSPSARLFCLFLLIGRATPPVTESTGSAEILRLDLSSLFSNLPEQSVFAEPFSPRVSNLKATPKPPSKPPDLQPRSRSMVHYHPRSSQLPFFSHPSPLLVPCLSHTTTVLSLDLSFPSIIFLSFGQSKVFVLLLAGEGTTESLISVFVILNILVRRCKIMGLAEPFHSVLIEYIPRGWRVMSRTCLAGELVSTNLTFALGCFSGGNSLIRAVDPSVLSYVGKPPRVYTDFAKNFLHWERLLSPSSFHGKGCLSSLCYLPDSMPVNLTISSIDLLFCVAPSFVSTKFEDEDWLLKSPSQVTTLRSLGTAVMVLLMQARLVSILLSSYLKDLYDLMLFAVMLCFNCLRGWVIPSSCCKMAV</sequence>
<protein>
    <submittedName>
        <fullName evidence="3">Uncharacterized protein</fullName>
    </submittedName>
</protein>
<keyword evidence="2" id="KW-0732">Signal</keyword>
<feature type="compositionally biased region" description="Pro residues" evidence="1">
    <location>
        <begin position="73"/>
        <end position="82"/>
    </location>
</feature>
<proteinExistence type="predicted"/>
<evidence type="ECO:0000313" key="3">
    <source>
        <dbReference type="EMBL" id="JAU87007.1"/>
    </source>
</evidence>